<evidence type="ECO:0000313" key="1">
    <source>
        <dbReference type="EMBL" id="QIH24475.1"/>
    </source>
</evidence>
<dbReference type="Proteomes" id="UP000501676">
    <property type="component" value="Plasmid pC0210C1"/>
</dbReference>
<evidence type="ECO:0000313" key="2">
    <source>
        <dbReference type="Proteomes" id="UP000501676"/>
    </source>
</evidence>
<protein>
    <submittedName>
        <fullName evidence="1">Uncharacterized protein</fullName>
    </submittedName>
</protein>
<dbReference type="AlphaFoldDB" id="A0A6G7BAW7"/>
<reference evidence="1 2" key="1">
    <citation type="submission" date="2020-02" db="EMBL/GenBank/DDBJ databases">
        <title>Complete genome sequences of six Lactobacillus iners strains isolated from the human vagina.</title>
        <authorList>
            <person name="France M.T."/>
            <person name="Rutt L."/>
            <person name="Narina S."/>
            <person name="Arbaugh S."/>
            <person name="Humphrys M.S."/>
            <person name="Ma B."/>
            <person name="Hayward M.R."/>
            <person name="Relman D."/>
            <person name="Kwon D.S."/>
            <person name="Ravel J."/>
        </authorList>
    </citation>
    <scope>NUCLEOTIDE SEQUENCE [LARGE SCALE GENOMIC DNA]</scope>
    <source>
        <strain evidence="1 2">C0210C1</strain>
        <plasmid evidence="2">pc0210c1</plasmid>
    </source>
</reference>
<geneLocation type="plasmid" evidence="2">
    <name>pc0210c1</name>
</geneLocation>
<accession>A0A6G7BAW7</accession>
<organism evidence="1 2">
    <name type="scientific">Lactobacillus iners</name>
    <dbReference type="NCBI Taxonomy" id="147802"/>
    <lineage>
        <taxon>Bacteria</taxon>
        <taxon>Bacillati</taxon>
        <taxon>Bacillota</taxon>
        <taxon>Bacilli</taxon>
        <taxon>Lactobacillales</taxon>
        <taxon>Lactobacillaceae</taxon>
        <taxon>Lactobacillus</taxon>
    </lineage>
</organism>
<proteinExistence type="predicted"/>
<gene>
    <name evidence="1" type="ORF">G6Z83_07070</name>
</gene>
<name>A0A6G7BAW7_9LACO</name>
<dbReference type="EMBL" id="CP049229">
    <property type="protein sequence ID" value="QIH24475.1"/>
    <property type="molecule type" value="Genomic_DNA"/>
</dbReference>
<dbReference type="RefSeq" id="WP_006734566.1">
    <property type="nucleotide sequence ID" value="NZ_CP049224.1"/>
</dbReference>
<keyword evidence="1" id="KW-0614">Plasmid</keyword>
<sequence length="255" mass="30032">MVVYTNGKGMFLRADNDFDYNQIMLDYYCDDNFYFFDWDSGFFGSRSHDYKKEFCQDIMDNLTVKQLIILSKKIRKELSSKGYCIPEYINQQNVYEEFIDYCDSKIDSDITIPKSKQEAFLEELLENIKEELLTLIYKINSSTTDIISDFLLPYLNKNINNFEYMGIAGPCQGDYVYVWTFNWNSLSNKSAFKDELWNILYGSYIEISSCDEYGTFIDNVDTIEGYIPDSGNIDDDLDQQIQNKYNVHHASIQYF</sequence>